<gene>
    <name evidence="2" type="ORF">RM844_30210</name>
</gene>
<evidence type="ECO:0000313" key="2">
    <source>
        <dbReference type="EMBL" id="MDT0270555.1"/>
    </source>
</evidence>
<evidence type="ECO:0000313" key="3">
    <source>
        <dbReference type="Proteomes" id="UP001183410"/>
    </source>
</evidence>
<dbReference type="Proteomes" id="UP001183410">
    <property type="component" value="Unassembled WGS sequence"/>
</dbReference>
<comment type="caution">
    <text evidence="2">The sequence shown here is derived from an EMBL/GenBank/DDBJ whole genome shotgun (WGS) entry which is preliminary data.</text>
</comment>
<dbReference type="RefSeq" id="WP_311670620.1">
    <property type="nucleotide sequence ID" value="NZ_JAVREO010000029.1"/>
</dbReference>
<evidence type="ECO:0000256" key="1">
    <source>
        <dbReference type="SAM" id="MobiDB-lite"/>
    </source>
</evidence>
<proteinExistence type="predicted"/>
<accession>A0ABU2JZY3</accession>
<feature type="compositionally biased region" description="Basic and acidic residues" evidence="1">
    <location>
        <begin position="9"/>
        <end position="19"/>
    </location>
</feature>
<keyword evidence="3" id="KW-1185">Reference proteome</keyword>
<reference evidence="3" key="1">
    <citation type="submission" date="2023-07" db="EMBL/GenBank/DDBJ databases">
        <title>30 novel species of actinomycetes from the DSMZ collection.</title>
        <authorList>
            <person name="Nouioui I."/>
        </authorList>
    </citation>
    <scope>NUCLEOTIDE SEQUENCE [LARGE SCALE GENOMIC DNA]</scope>
    <source>
        <strain evidence="3">DSM 44915</strain>
    </source>
</reference>
<sequence length="43" mass="4687">MTAQLPSEHLAESEQHRTDGLAAAGDRAREAHTHLRQTAATHI</sequence>
<feature type="region of interest" description="Disordered" evidence="1">
    <location>
        <begin position="1"/>
        <end position="43"/>
    </location>
</feature>
<organism evidence="2 3">
    <name type="scientific">Streptomyces chisholmiae</name>
    <dbReference type="NCBI Taxonomy" id="3075540"/>
    <lineage>
        <taxon>Bacteria</taxon>
        <taxon>Bacillati</taxon>
        <taxon>Actinomycetota</taxon>
        <taxon>Actinomycetes</taxon>
        <taxon>Kitasatosporales</taxon>
        <taxon>Streptomycetaceae</taxon>
        <taxon>Streptomyces</taxon>
    </lineage>
</organism>
<name>A0ABU2JZY3_9ACTN</name>
<protein>
    <submittedName>
        <fullName evidence="2">Uncharacterized protein</fullName>
    </submittedName>
</protein>
<dbReference type="EMBL" id="JAVREO010000029">
    <property type="protein sequence ID" value="MDT0270555.1"/>
    <property type="molecule type" value="Genomic_DNA"/>
</dbReference>